<dbReference type="GO" id="GO:0006310">
    <property type="term" value="P:DNA recombination"/>
    <property type="evidence" value="ECO:0007669"/>
    <property type="project" value="UniProtKB-KW"/>
</dbReference>
<dbReference type="RefSeq" id="WP_073378804.1">
    <property type="nucleotide sequence ID" value="NZ_FQXS01000033.1"/>
</dbReference>
<proteinExistence type="inferred from homology"/>
<sequence length="375" mass="43079">MAVTIRRKRKNGPWFVFVTHQGKRKSYSAGSKEAAIKLQKVLQGELALGKAGFMNTKTIAAPIFRDVRTKWLTTVVPSKCKPATLRLYQSLDRTYLESIPWRDKAVDQITTGEVKEYLFDLLKERSASTCSHVRDAISGIFELCKDHKYIEVNPARGIRLRKPPNPVPEPYNQREIERFLRTAEGTKFYALWALLVFTGCRLSEAFAAKHTDFDLERRVWHLQRSLSAGQISTPKSGKARTVDLSNRLVDILAAVQKQESCDWMFPNEKGNLLQKSNVYHRHWKQLLKAAKLRHTRIHDLRHSWASRMIAAGANLYYCQRQLGHSSIQILIDRYTHLLPDHRNDSKPVDLIDNTLETPQLSVIRSESQRPRALVG</sequence>
<dbReference type="CDD" id="cd01189">
    <property type="entry name" value="INT_ICEBs1_C_like"/>
    <property type="match status" value="1"/>
</dbReference>
<comment type="similarity">
    <text evidence="1">Belongs to the 'phage' integrase family.</text>
</comment>
<evidence type="ECO:0000256" key="3">
    <source>
        <dbReference type="ARBA" id="ARBA00023172"/>
    </source>
</evidence>
<dbReference type="InterPro" id="IPR013762">
    <property type="entry name" value="Integrase-like_cat_sf"/>
</dbReference>
<evidence type="ECO:0000256" key="2">
    <source>
        <dbReference type="ARBA" id="ARBA00023125"/>
    </source>
</evidence>
<organism evidence="5 6">
    <name type="scientific">Desulfofustis glycolicus DSM 9705</name>
    <dbReference type="NCBI Taxonomy" id="1121409"/>
    <lineage>
        <taxon>Bacteria</taxon>
        <taxon>Pseudomonadati</taxon>
        <taxon>Thermodesulfobacteriota</taxon>
        <taxon>Desulfobulbia</taxon>
        <taxon>Desulfobulbales</taxon>
        <taxon>Desulfocapsaceae</taxon>
        <taxon>Desulfofustis</taxon>
    </lineage>
</organism>
<evidence type="ECO:0000256" key="1">
    <source>
        <dbReference type="ARBA" id="ARBA00008857"/>
    </source>
</evidence>
<dbReference type="InterPro" id="IPR011010">
    <property type="entry name" value="DNA_brk_join_enz"/>
</dbReference>
<dbReference type="EMBL" id="FQXS01000033">
    <property type="protein sequence ID" value="SHI09961.1"/>
    <property type="molecule type" value="Genomic_DNA"/>
</dbReference>
<keyword evidence="6" id="KW-1185">Reference proteome</keyword>
<feature type="domain" description="Tyr recombinase" evidence="4">
    <location>
        <begin position="166"/>
        <end position="347"/>
    </location>
</feature>
<dbReference type="OrthoDB" id="9775880at2"/>
<reference evidence="5 6" key="1">
    <citation type="submission" date="2016-11" db="EMBL/GenBank/DDBJ databases">
        <authorList>
            <person name="Jaros S."/>
            <person name="Januszkiewicz K."/>
            <person name="Wedrychowicz H."/>
        </authorList>
    </citation>
    <scope>NUCLEOTIDE SEQUENCE [LARGE SCALE GENOMIC DNA]</scope>
    <source>
        <strain evidence="5 6">DSM 9705</strain>
    </source>
</reference>
<keyword evidence="3" id="KW-0233">DNA recombination</keyword>
<dbReference type="InterPro" id="IPR050090">
    <property type="entry name" value="Tyrosine_recombinase_XerCD"/>
</dbReference>
<dbReference type="InterPro" id="IPR010998">
    <property type="entry name" value="Integrase_recombinase_N"/>
</dbReference>
<protein>
    <submittedName>
        <fullName evidence="5">Integrase</fullName>
    </submittedName>
</protein>
<dbReference type="SUPFAM" id="SSF56349">
    <property type="entry name" value="DNA breaking-rejoining enzymes"/>
    <property type="match status" value="1"/>
</dbReference>
<dbReference type="InterPro" id="IPR002104">
    <property type="entry name" value="Integrase_catalytic"/>
</dbReference>
<dbReference type="Proteomes" id="UP000184139">
    <property type="component" value="Unassembled WGS sequence"/>
</dbReference>
<accession>A0A1M5YD13</accession>
<dbReference type="Pfam" id="PF00589">
    <property type="entry name" value="Phage_integrase"/>
    <property type="match status" value="1"/>
</dbReference>
<dbReference type="Gene3D" id="1.10.150.130">
    <property type="match status" value="1"/>
</dbReference>
<dbReference type="PROSITE" id="PS51898">
    <property type="entry name" value="TYR_RECOMBINASE"/>
    <property type="match status" value="1"/>
</dbReference>
<dbReference type="STRING" id="1121409.SAMN02745124_03897"/>
<dbReference type="PANTHER" id="PTHR30349">
    <property type="entry name" value="PHAGE INTEGRASE-RELATED"/>
    <property type="match status" value="1"/>
</dbReference>
<evidence type="ECO:0000313" key="5">
    <source>
        <dbReference type="EMBL" id="SHI09961.1"/>
    </source>
</evidence>
<keyword evidence="2" id="KW-0238">DNA-binding</keyword>
<dbReference type="Gene3D" id="1.10.443.10">
    <property type="entry name" value="Intergrase catalytic core"/>
    <property type="match status" value="1"/>
</dbReference>
<evidence type="ECO:0000259" key="4">
    <source>
        <dbReference type="PROSITE" id="PS51898"/>
    </source>
</evidence>
<dbReference type="GO" id="GO:0003677">
    <property type="term" value="F:DNA binding"/>
    <property type="evidence" value="ECO:0007669"/>
    <property type="project" value="UniProtKB-KW"/>
</dbReference>
<dbReference type="GO" id="GO:0015074">
    <property type="term" value="P:DNA integration"/>
    <property type="evidence" value="ECO:0007669"/>
    <property type="project" value="InterPro"/>
</dbReference>
<dbReference type="PANTHER" id="PTHR30349:SF64">
    <property type="entry name" value="PROPHAGE INTEGRASE INTD-RELATED"/>
    <property type="match status" value="1"/>
</dbReference>
<gene>
    <name evidence="5" type="ORF">SAMN02745124_03897</name>
</gene>
<evidence type="ECO:0000313" key="6">
    <source>
        <dbReference type="Proteomes" id="UP000184139"/>
    </source>
</evidence>
<name>A0A1M5YD13_9BACT</name>
<dbReference type="AlphaFoldDB" id="A0A1M5YD13"/>